<keyword evidence="15" id="KW-1185">Reference proteome</keyword>
<dbReference type="Pfam" id="PF00365">
    <property type="entry name" value="PFK"/>
    <property type="match status" value="1"/>
</dbReference>
<evidence type="ECO:0000256" key="3">
    <source>
        <dbReference type="ARBA" id="ARBA00022679"/>
    </source>
</evidence>
<keyword evidence="3 14" id="KW-0808">Transferase</keyword>
<dbReference type="OrthoDB" id="9802503at2"/>
<dbReference type="PATRIC" id="fig|1121448.10.peg.2149"/>
<dbReference type="InterPro" id="IPR022953">
    <property type="entry name" value="ATP_PFK"/>
</dbReference>
<reference evidence="14 15" key="1">
    <citation type="journal article" date="2013" name="J. Bacteriol.">
        <title>Roles of HynAB and Ech, the only two hydrogenases found in the model sulfate reducer Desulfovibrio gigas.</title>
        <authorList>
            <person name="Morais-Silva F.O."/>
            <person name="Santos C.I."/>
            <person name="Rodrigues R."/>
            <person name="Pereira I.A."/>
            <person name="Rodrigues-Pousada C."/>
        </authorList>
    </citation>
    <scope>NUCLEOTIDE SEQUENCE [LARGE SCALE GENOMIC DNA]</scope>
    <source>
        <strain evidence="15">ATCC 19364 / DSM 1382 / NCIMB 9332 / VKM B-1759</strain>
    </source>
</reference>
<dbReference type="PRINTS" id="PR00476">
    <property type="entry name" value="PHFRCTKINASE"/>
</dbReference>
<keyword evidence="7" id="KW-0067">ATP-binding</keyword>
<evidence type="ECO:0000256" key="4">
    <source>
        <dbReference type="ARBA" id="ARBA00022723"/>
    </source>
</evidence>
<sequence length="456" mass="49855">MPSKKQNTNGQVLVSNAHFDTAVQTLGPAKIPSHLTLCHYTDDAAKTLLQITREQVGHLGDKPAYSEFELAGPRRHLYFDPSKTKCAIVTCGGLCPGINDVIRAIVMEAHHHYNMAATLGIRYGLEGFIPKYGHDVVELTPDKVASCHRFGGTILGSSRGPQSPEEIVDALERMNISALFLIGGDGTMKAAKRISDEVTKRRVKISIIGIPKTIDNDINFITHSFGFDTAVEKATEAIACAHTEASCAMNGIGMVKLMGRESGFIAAQATLALKEVNFVLIPETPFELEGEAGLLKELENRLRRRRNAVIVCAEGAGQHLLKNTGQVDASGNPVLGDICTLLIQEIKAYFKAKNMPITLKFIDPSYIIRSVPANANDRVYCGFLGQHAVHAAMAGKTGMVVSKLQDRYVHLPLELVTIERRRLNITSDYWRAVLESTGQNPTPGIFAPEQEICERE</sequence>
<evidence type="ECO:0000313" key="15">
    <source>
        <dbReference type="Proteomes" id="UP000016587"/>
    </source>
</evidence>
<dbReference type="EMBL" id="CP006585">
    <property type="protein sequence ID" value="AGW13953.1"/>
    <property type="molecule type" value="Genomic_DNA"/>
</dbReference>
<evidence type="ECO:0000256" key="6">
    <source>
        <dbReference type="ARBA" id="ARBA00022777"/>
    </source>
</evidence>
<feature type="domain" description="Phosphofructokinase" evidence="13">
    <location>
        <begin position="85"/>
        <end position="391"/>
    </location>
</feature>
<evidence type="ECO:0000256" key="1">
    <source>
        <dbReference type="ARBA" id="ARBA00001946"/>
    </source>
</evidence>
<dbReference type="STRING" id="1121448.DGI_2195"/>
<dbReference type="GO" id="GO:0005524">
    <property type="term" value="F:ATP binding"/>
    <property type="evidence" value="ECO:0007669"/>
    <property type="project" value="UniProtKB-KW"/>
</dbReference>
<dbReference type="RefSeq" id="WP_021760899.1">
    <property type="nucleotide sequence ID" value="NC_022444.1"/>
</dbReference>
<dbReference type="GO" id="GO:0006002">
    <property type="term" value="P:fructose 6-phosphate metabolic process"/>
    <property type="evidence" value="ECO:0007669"/>
    <property type="project" value="InterPro"/>
</dbReference>
<evidence type="ECO:0000256" key="5">
    <source>
        <dbReference type="ARBA" id="ARBA00022741"/>
    </source>
</evidence>
<evidence type="ECO:0000256" key="7">
    <source>
        <dbReference type="ARBA" id="ARBA00022840"/>
    </source>
</evidence>
<evidence type="ECO:0000256" key="8">
    <source>
        <dbReference type="ARBA" id="ARBA00022842"/>
    </source>
</evidence>
<dbReference type="InterPro" id="IPR000023">
    <property type="entry name" value="Phosphofructokinase_dom"/>
</dbReference>
<evidence type="ECO:0000256" key="2">
    <source>
        <dbReference type="ARBA" id="ARBA00003138"/>
    </source>
</evidence>
<evidence type="ECO:0000256" key="9">
    <source>
        <dbReference type="ARBA" id="ARBA00023152"/>
    </source>
</evidence>
<dbReference type="HOGENOM" id="CLU_020655_7_4_7"/>
<dbReference type="InterPro" id="IPR050929">
    <property type="entry name" value="PFKA"/>
</dbReference>
<comment type="similarity">
    <text evidence="10">Belongs to the phosphofructokinase type A (PFKA) family.</text>
</comment>
<dbReference type="KEGG" id="dgg:DGI_2195"/>
<dbReference type="eggNOG" id="COG0205">
    <property type="taxonomic scope" value="Bacteria"/>
</dbReference>
<comment type="function">
    <text evidence="2">Catalyzes the phosphorylation of D-fructose 6-phosphate, the first committing step of glycolysis. Uses inorganic phosphate (PPi) as phosphoryl donor instead of ATP like common ATP-dependent phosphofructokinases (ATP-PFKs), which renders the reaction reversible, and can thus function both in glycolysis and gluconeogenesis. Consistently, PPi-PFK can replace the enzymes of both the forward (ATP-PFK) and reverse (fructose-bisphosphatase (FBPase)) reactions.</text>
</comment>
<evidence type="ECO:0000256" key="12">
    <source>
        <dbReference type="ARBA" id="ARBA00048072"/>
    </source>
</evidence>
<keyword evidence="8" id="KW-0460">Magnesium</keyword>
<dbReference type="GO" id="GO:0046872">
    <property type="term" value="F:metal ion binding"/>
    <property type="evidence" value="ECO:0007669"/>
    <property type="project" value="UniProtKB-KW"/>
</dbReference>
<gene>
    <name evidence="14" type="primary">pfkA</name>
    <name evidence="14" type="ORF">DGI_2195</name>
</gene>
<dbReference type="InterPro" id="IPR012004">
    <property type="entry name" value="PyroP-dep_PFK_TP0108"/>
</dbReference>
<keyword evidence="9" id="KW-0324">Glycolysis</keyword>
<dbReference type="NCBIfam" id="NF005301">
    <property type="entry name" value="PRK06830.1"/>
    <property type="match status" value="1"/>
</dbReference>
<dbReference type="GO" id="GO:0003872">
    <property type="term" value="F:6-phosphofructokinase activity"/>
    <property type="evidence" value="ECO:0007669"/>
    <property type="project" value="UniProtKB-EC"/>
</dbReference>
<dbReference type="InterPro" id="IPR035966">
    <property type="entry name" value="PKF_sf"/>
</dbReference>
<keyword evidence="6" id="KW-0418">Kinase</keyword>
<dbReference type="PANTHER" id="PTHR45770">
    <property type="entry name" value="ATP-DEPENDENT 6-PHOSPHOFRUCTOKINASE 1"/>
    <property type="match status" value="1"/>
</dbReference>
<dbReference type="Gene3D" id="3.40.50.450">
    <property type="match status" value="1"/>
</dbReference>
<name>T2GCC4_MEGG1</name>
<dbReference type="GO" id="GO:0005737">
    <property type="term" value="C:cytoplasm"/>
    <property type="evidence" value="ECO:0007669"/>
    <property type="project" value="UniProtKB-ARBA"/>
</dbReference>
<keyword evidence="5" id="KW-0547">Nucleotide-binding</keyword>
<evidence type="ECO:0000259" key="13">
    <source>
        <dbReference type="Pfam" id="PF00365"/>
    </source>
</evidence>
<proteinExistence type="inferred from homology"/>
<organism evidence="14 15">
    <name type="scientific">Megalodesulfovibrio gigas (strain ATCC 19364 / DSM 1382 / NCIMB 9332 / VKM B-1759)</name>
    <name type="common">Desulfovibrio gigas</name>
    <dbReference type="NCBI Taxonomy" id="1121448"/>
    <lineage>
        <taxon>Bacteria</taxon>
        <taxon>Pseudomonadati</taxon>
        <taxon>Thermodesulfobacteriota</taxon>
        <taxon>Desulfovibrionia</taxon>
        <taxon>Desulfovibrionales</taxon>
        <taxon>Desulfovibrionaceae</taxon>
        <taxon>Megalodesulfovibrio</taxon>
    </lineage>
</organism>
<comment type="catalytic activity">
    <reaction evidence="11">
        <text>beta-D-fructose 6-phosphate + ATP = beta-D-fructose 1,6-bisphosphate + ADP + H(+)</text>
        <dbReference type="Rhea" id="RHEA:16109"/>
        <dbReference type="ChEBI" id="CHEBI:15378"/>
        <dbReference type="ChEBI" id="CHEBI:30616"/>
        <dbReference type="ChEBI" id="CHEBI:32966"/>
        <dbReference type="ChEBI" id="CHEBI:57634"/>
        <dbReference type="ChEBI" id="CHEBI:456216"/>
        <dbReference type="EC" id="2.7.1.11"/>
    </reaction>
</comment>
<dbReference type="UniPathway" id="UPA00109">
    <property type="reaction ID" value="UER00182"/>
</dbReference>
<accession>T2GCC4</accession>
<keyword evidence="4" id="KW-0479">Metal-binding</keyword>
<dbReference type="Proteomes" id="UP000016587">
    <property type="component" value="Chromosome"/>
</dbReference>
<reference evidence="15" key="2">
    <citation type="submission" date="2013-07" db="EMBL/GenBank/DDBJ databases">
        <authorList>
            <person name="Morais-Silva F.O."/>
            <person name="Rezende A.M."/>
            <person name="Pimentel C."/>
            <person name="Resende D.M."/>
            <person name="Santos C.I."/>
            <person name="Clemente C."/>
            <person name="de Oliveira L.M."/>
            <person name="da Silva S.M."/>
            <person name="Costa D.A."/>
            <person name="Varela-Raposo A."/>
            <person name="Horacio E.C.A."/>
            <person name="Matos M."/>
            <person name="Flores O."/>
            <person name="Ruiz J.C."/>
            <person name="Rodrigues-Pousada C."/>
        </authorList>
    </citation>
    <scope>NUCLEOTIDE SEQUENCE [LARGE SCALE GENOMIC DNA]</scope>
    <source>
        <strain evidence="15">ATCC 19364 / DSM 1382 / NCIMB 9332 / VKM B-1759</strain>
    </source>
</reference>
<dbReference type="SUPFAM" id="SSF53784">
    <property type="entry name" value="Phosphofructokinase"/>
    <property type="match status" value="1"/>
</dbReference>
<dbReference type="GO" id="GO:0047334">
    <property type="term" value="F:diphosphate-fructose-6-phosphate 1-phosphotransferase activity"/>
    <property type="evidence" value="ECO:0007669"/>
    <property type="project" value="UniProtKB-EC"/>
</dbReference>
<comment type="catalytic activity">
    <reaction evidence="12">
        <text>beta-D-fructose 6-phosphate + diphosphate = beta-D-fructose 1,6-bisphosphate + phosphate + H(+)</text>
        <dbReference type="Rhea" id="RHEA:13613"/>
        <dbReference type="ChEBI" id="CHEBI:15378"/>
        <dbReference type="ChEBI" id="CHEBI:32966"/>
        <dbReference type="ChEBI" id="CHEBI:33019"/>
        <dbReference type="ChEBI" id="CHEBI:43474"/>
        <dbReference type="ChEBI" id="CHEBI:57634"/>
        <dbReference type="EC" id="2.7.1.90"/>
    </reaction>
</comment>
<evidence type="ECO:0000256" key="11">
    <source>
        <dbReference type="ARBA" id="ARBA00048070"/>
    </source>
</evidence>
<evidence type="ECO:0000313" key="14">
    <source>
        <dbReference type="EMBL" id="AGW13953.1"/>
    </source>
</evidence>
<dbReference type="FunFam" id="3.40.50.450:FF:000002">
    <property type="entry name" value="ATP-dependent 6-phosphofructokinase"/>
    <property type="match status" value="1"/>
</dbReference>
<protein>
    <submittedName>
        <fullName evidence="14">Putative diphosphate--fructose-6-phosphate 1-phosphotransferase</fullName>
    </submittedName>
</protein>
<comment type="cofactor">
    <cofactor evidence="1">
        <name>Mg(2+)</name>
        <dbReference type="ChEBI" id="CHEBI:18420"/>
    </cofactor>
</comment>
<dbReference type="PIRSF" id="PIRSF000534">
    <property type="entry name" value="PPi_PFK_TP0108"/>
    <property type="match status" value="1"/>
</dbReference>
<evidence type="ECO:0000256" key="10">
    <source>
        <dbReference type="ARBA" id="ARBA00038478"/>
    </source>
</evidence>
<dbReference type="AlphaFoldDB" id="T2GCC4"/>